<dbReference type="Pfam" id="PF01584">
    <property type="entry name" value="CheW"/>
    <property type="match status" value="1"/>
</dbReference>
<dbReference type="InterPro" id="IPR008207">
    <property type="entry name" value="Sig_transdc_His_kin_Hpt_dom"/>
</dbReference>
<keyword evidence="5 12" id="KW-0597">Phosphoprotein</keyword>
<gene>
    <name evidence="17" type="ORF">SAMN02745118_00747</name>
</gene>
<feature type="domain" description="HPt" evidence="16">
    <location>
        <begin position="1"/>
        <end position="103"/>
    </location>
</feature>
<keyword evidence="10" id="KW-0902">Two-component regulatory system</keyword>
<evidence type="ECO:0000259" key="15">
    <source>
        <dbReference type="PROSITE" id="PS50851"/>
    </source>
</evidence>
<dbReference type="InterPro" id="IPR036890">
    <property type="entry name" value="HATPase_C_sf"/>
</dbReference>
<dbReference type="Pfam" id="PF01627">
    <property type="entry name" value="Hpt"/>
    <property type="match status" value="1"/>
</dbReference>
<dbReference type="GO" id="GO:0005524">
    <property type="term" value="F:ATP binding"/>
    <property type="evidence" value="ECO:0007669"/>
    <property type="project" value="UniProtKB-KW"/>
</dbReference>
<dbReference type="Gene3D" id="1.10.287.560">
    <property type="entry name" value="Histidine kinase CheA-like, homodimeric domain"/>
    <property type="match status" value="1"/>
</dbReference>
<name>A0A1T4KF31_9FIRM</name>
<comment type="catalytic activity">
    <reaction evidence="1">
        <text>ATP + protein L-histidine = ADP + protein N-phospho-L-histidine.</text>
        <dbReference type="EC" id="2.7.13.3"/>
    </reaction>
</comment>
<evidence type="ECO:0000259" key="14">
    <source>
        <dbReference type="PROSITE" id="PS50109"/>
    </source>
</evidence>
<dbReference type="SMART" id="SM00387">
    <property type="entry name" value="HATPase_c"/>
    <property type="match status" value="1"/>
</dbReference>
<evidence type="ECO:0000313" key="18">
    <source>
        <dbReference type="Proteomes" id="UP000190625"/>
    </source>
</evidence>
<dbReference type="InterPro" id="IPR037006">
    <property type="entry name" value="CheA-like_homodim_sf"/>
</dbReference>
<keyword evidence="8 17" id="KW-0418">Kinase</keyword>
<dbReference type="PRINTS" id="PR00344">
    <property type="entry name" value="BCTRLSENSOR"/>
</dbReference>
<evidence type="ECO:0000256" key="6">
    <source>
        <dbReference type="ARBA" id="ARBA00022679"/>
    </source>
</evidence>
<dbReference type="SUPFAM" id="SSF47384">
    <property type="entry name" value="Homodimeric domain of signal transducing histidine kinase"/>
    <property type="match status" value="1"/>
</dbReference>
<evidence type="ECO:0000256" key="1">
    <source>
        <dbReference type="ARBA" id="ARBA00000085"/>
    </source>
</evidence>
<dbReference type="InterPro" id="IPR003594">
    <property type="entry name" value="HATPase_dom"/>
</dbReference>
<evidence type="ECO:0000256" key="10">
    <source>
        <dbReference type="ARBA" id="ARBA00023012"/>
    </source>
</evidence>
<dbReference type="SMART" id="SM00260">
    <property type="entry name" value="CheW"/>
    <property type="match status" value="1"/>
</dbReference>
<dbReference type="OrthoDB" id="9803176at2"/>
<dbReference type="CDD" id="cd16916">
    <property type="entry name" value="HATPase_CheA-like"/>
    <property type="match status" value="1"/>
</dbReference>
<evidence type="ECO:0000256" key="3">
    <source>
        <dbReference type="ARBA" id="ARBA00021495"/>
    </source>
</evidence>
<keyword evidence="4" id="KW-0145">Chemotaxis</keyword>
<evidence type="ECO:0000256" key="12">
    <source>
        <dbReference type="PROSITE-ProRule" id="PRU00110"/>
    </source>
</evidence>
<evidence type="ECO:0000256" key="4">
    <source>
        <dbReference type="ARBA" id="ARBA00022500"/>
    </source>
</evidence>
<dbReference type="CDD" id="cd00088">
    <property type="entry name" value="HPT"/>
    <property type="match status" value="1"/>
</dbReference>
<feature type="domain" description="Histidine kinase" evidence="14">
    <location>
        <begin position="361"/>
        <end position="559"/>
    </location>
</feature>
<evidence type="ECO:0000259" key="16">
    <source>
        <dbReference type="PROSITE" id="PS50894"/>
    </source>
</evidence>
<dbReference type="STRING" id="142842.SAMN02745118_00747"/>
<accession>A0A1T4KF31</accession>
<dbReference type="GO" id="GO:0000155">
    <property type="term" value="F:phosphorelay sensor kinase activity"/>
    <property type="evidence" value="ECO:0007669"/>
    <property type="project" value="InterPro"/>
</dbReference>
<dbReference type="Proteomes" id="UP000190625">
    <property type="component" value="Unassembled WGS sequence"/>
</dbReference>
<dbReference type="InterPro" id="IPR004358">
    <property type="entry name" value="Sig_transdc_His_kin-like_C"/>
</dbReference>
<dbReference type="PANTHER" id="PTHR43395">
    <property type="entry name" value="SENSOR HISTIDINE KINASE CHEA"/>
    <property type="match status" value="1"/>
</dbReference>
<evidence type="ECO:0000256" key="9">
    <source>
        <dbReference type="ARBA" id="ARBA00022840"/>
    </source>
</evidence>
<dbReference type="SMART" id="SM00073">
    <property type="entry name" value="HPT"/>
    <property type="match status" value="1"/>
</dbReference>
<dbReference type="RefSeq" id="WP_078809247.1">
    <property type="nucleotide sequence ID" value="NZ_FUWM01000006.1"/>
</dbReference>
<dbReference type="FunFam" id="2.30.30.40:FF:000048">
    <property type="entry name" value="Chemotaxis protein CheA, putative"/>
    <property type="match status" value="1"/>
</dbReference>
<dbReference type="PANTHER" id="PTHR43395:SF10">
    <property type="entry name" value="CHEMOTAXIS PROTEIN CHEA"/>
    <property type="match status" value="1"/>
</dbReference>
<protein>
    <recommendedName>
        <fullName evidence="3">Chemotaxis protein CheA</fullName>
        <ecNumber evidence="2">2.7.13.3</ecNumber>
    </recommendedName>
</protein>
<dbReference type="GO" id="GO:0005737">
    <property type="term" value="C:cytoplasm"/>
    <property type="evidence" value="ECO:0007669"/>
    <property type="project" value="InterPro"/>
</dbReference>
<dbReference type="SUPFAM" id="SSF50341">
    <property type="entry name" value="CheW-like"/>
    <property type="match status" value="1"/>
</dbReference>
<evidence type="ECO:0000256" key="5">
    <source>
        <dbReference type="ARBA" id="ARBA00022553"/>
    </source>
</evidence>
<feature type="coiled-coil region" evidence="13">
    <location>
        <begin position="349"/>
        <end position="376"/>
    </location>
</feature>
<dbReference type="EC" id="2.7.13.3" evidence="2"/>
<organism evidence="17 18">
    <name type="scientific">Selenihalanaerobacter shriftii</name>
    <dbReference type="NCBI Taxonomy" id="142842"/>
    <lineage>
        <taxon>Bacteria</taxon>
        <taxon>Bacillati</taxon>
        <taxon>Bacillota</taxon>
        <taxon>Clostridia</taxon>
        <taxon>Halanaerobiales</taxon>
        <taxon>Halobacteroidaceae</taxon>
        <taxon>Selenihalanaerobacter</taxon>
    </lineage>
</organism>
<keyword evidence="13" id="KW-0175">Coiled coil</keyword>
<evidence type="ECO:0000256" key="11">
    <source>
        <dbReference type="ARBA" id="ARBA00035100"/>
    </source>
</evidence>
<dbReference type="SUPFAM" id="SSF55874">
    <property type="entry name" value="ATPase domain of HSP90 chaperone/DNA topoisomerase II/histidine kinase"/>
    <property type="match status" value="1"/>
</dbReference>
<dbReference type="Gene3D" id="3.30.565.10">
    <property type="entry name" value="Histidine kinase-like ATPase, C-terminal domain"/>
    <property type="match status" value="1"/>
</dbReference>
<evidence type="ECO:0000256" key="8">
    <source>
        <dbReference type="ARBA" id="ARBA00022777"/>
    </source>
</evidence>
<dbReference type="InterPro" id="IPR036061">
    <property type="entry name" value="CheW-like_dom_sf"/>
</dbReference>
<dbReference type="InterPro" id="IPR004105">
    <property type="entry name" value="CheA-like_dim"/>
</dbReference>
<comment type="function">
    <text evidence="11">Involved in the transmission of sensory signals from the chemoreceptors to the flagellar motors. CheA is autophosphorylated; it can transfer its phosphate group to either CheB or CheY.</text>
</comment>
<dbReference type="Pfam" id="PF02518">
    <property type="entry name" value="HATPase_c"/>
    <property type="match status" value="1"/>
</dbReference>
<dbReference type="FunFam" id="3.30.565.10:FF:000016">
    <property type="entry name" value="Chemotaxis protein CheA, putative"/>
    <property type="match status" value="1"/>
</dbReference>
<sequence length="696" mass="78259">MSDENLINIFIEEAEELLANLEIDLLQLESEPNNHDLINRIFRAMHTLKGSASLTGLDQIADFVHHAEDLLDRLRNGSLNINSEIINLLLESRDLVEDMVKSIIEPKYEFDVANVQEVSKSLQYFLGIDDEDEVVSHAKVKGSSIDEERVYKISLDFNSNLFVTGTDNLLLIRELSDLGEVLDRNINLTKIPDIYNLDPEECYIKLTLLIKTKEPIEKINDVFIFIEFDNKIEIEDITENFTQGLDLTLADKKTGEILVEKGILEEEDIQEALAKQKKIGDVLAEDGKVNKKQVESIVKEQQKSREIKAKSTVKVDTDKLEALMNSMAELIISQAKVRELALKNNVNSNMKLVTSLDEMDKRIHNLQEEIMKARMVPIGNTFLRFRRLVRDLSKEQGKEVDLEIKGKETELDKTVIEKIGDPLKHMIRNSIDHGIELPEVREENGKPRKGTITLNAYHQEGNIIIDVSDDGQGLDRDKILNKAVNQGVIEAEQNLTDDEVYQLICEPGFSTAQKVTETSGRGVGMDVVKSNIENLRGTINISSELGQGTTFKLKIPLTLAIIDGMVVKIGLDHFIIPLNSIVEFTQPLEQHVKTVKGKGEVIKIRNEYVTLTRLHKVLDIEAKEINPTKGILVIVQENGKKTCLLVDEILGQQQAVVKSLEDNYTYVEGMAGATILGDGNVAMILDVATILRMAVR</sequence>
<dbReference type="EMBL" id="FUWM01000006">
    <property type="protein sequence ID" value="SJZ40953.1"/>
    <property type="molecule type" value="Genomic_DNA"/>
</dbReference>
<keyword evidence="7" id="KW-0547">Nucleotide-binding</keyword>
<dbReference type="SMART" id="SM01231">
    <property type="entry name" value="H-kinase_dim"/>
    <property type="match status" value="1"/>
</dbReference>
<keyword evidence="6" id="KW-0808">Transferase</keyword>
<dbReference type="GO" id="GO:0006935">
    <property type="term" value="P:chemotaxis"/>
    <property type="evidence" value="ECO:0007669"/>
    <property type="project" value="UniProtKB-KW"/>
</dbReference>
<keyword evidence="9" id="KW-0067">ATP-binding</keyword>
<dbReference type="InterPro" id="IPR005467">
    <property type="entry name" value="His_kinase_dom"/>
</dbReference>
<dbReference type="InterPro" id="IPR002545">
    <property type="entry name" value="CheW-lke_dom"/>
</dbReference>
<dbReference type="PROSITE" id="PS50851">
    <property type="entry name" value="CHEW"/>
    <property type="match status" value="1"/>
</dbReference>
<dbReference type="Gene3D" id="1.20.120.160">
    <property type="entry name" value="HPT domain"/>
    <property type="match status" value="1"/>
</dbReference>
<feature type="modified residue" description="Phosphohistidine" evidence="12">
    <location>
        <position position="46"/>
    </location>
</feature>
<evidence type="ECO:0000256" key="13">
    <source>
        <dbReference type="SAM" id="Coils"/>
    </source>
</evidence>
<evidence type="ECO:0000256" key="2">
    <source>
        <dbReference type="ARBA" id="ARBA00012438"/>
    </source>
</evidence>
<dbReference type="InterPro" id="IPR036641">
    <property type="entry name" value="HPT_dom_sf"/>
</dbReference>
<evidence type="ECO:0000313" key="17">
    <source>
        <dbReference type="EMBL" id="SJZ40953.1"/>
    </source>
</evidence>
<dbReference type="CDD" id="cd00731">
    <property type="entry name" value="CheA_reg"/>
    <property type="match status" value="1"/>
</dbReference>
<dbReference type="PROSITE" id="PS50109">
    <property type="entry name" value="HIS_KIN"/>
    <property type="match status" value="1"/>
</dbReference>
<dbReference type="Gene3D" id="2.30.30.40">
    <property type="entry name" value="SH3 Domains"/>
    <property type="match status" value="1"/>
</dbReference>
<dbReference type="AlphaFoldDB" id="A0A1T4KF31"/>
<dbReference type="InterPro" id="IPR051315">
    <property type="entry name" value="Bact_Chemotaxis_CheA"/>
</dbReference>
<proteinExistence type="predicted"/>
<dbReference type="InterPro" id="IPR036097">
    <property type="entry name" value="HisK_dim/P_sf"/>
</dbReference>
<dbReference type="SUPFAM" id="SSF47226">
    <property type="entry name" value="Histidine-containing phosphotransfer domain, HPT domain"/>
    <property type="match status" value="1"/>
</dbReference>
<feature type="domain" description="CheW-like" evidence="15">
    <location>
        <begin position="561"/>
        <end position="696"/>
    </location>
</feature>
<dbReference type="Pfam" id="PF02895">
    <property type="entry name" value="H-kinase_dim"/>
    <property type="match status" value="1"/>
</dbReference>
<keyword evidence="18" id="KW-1185">Reference proteome</keyword>
<dbReference type="PROSITE" id="PS50894">
    <property type="entry name" value="HPT"/>
    <property type="match status" value="1"/>
</dbReference>
<evidence type="ECO:0000256" key="7">
    <source>
        <dbReference type="ARBA" id="ARBA00022741"/>
    </source>
</evidence>
<reference evidence="18" key="1">
    <citation type="submission" date="2017-02" db="EMBL/GenBank/DDBJ databases">
        <authorList>
            <person name="Varghese N."/>
            <person name="Submissions S."/>
        </authorList>
    </citation>
    <scope>NUCLEOTIDE SEQUENCE [LARGE SCALE GENOMIC DNA]</scope>
    <source>
        <strain evidence="18">ATCC BAA-73</strain>
    </source>
</reference>